<sequence>MLSLKKVRNLALLLAGTAILPACETTVEVPIPEHTPKLAVRCTIGNEKLDSSLYAYFPTFRPFVSFSQSILSTQEMDGLNNASVVITDANGKVVETFTNDAETNHYFGNGYYKPVTEFTPQAGQRYTLTVSAPGYEPVTSTLTLPNEISGIQGSFTKTGDEYYSVNGRVTLTIPDKGNENNYYLIYGVLLDEQKKISERNYFDEEEDDSGIGTDINDIHFSDVRYNDFYGFRPFDDKSFNGTTVTISRKVNCYGTDSFQPKYLRLIVSSITEDNYKFLKSLQLYNDSNGNPFAEPVRVKGNIQNGYGCFGGFTNTYFDIPL</sequence>
<dbReference type="EMBL" id="VTWT01000002">
    <property type="protein sequence ID" value="KAA9340849.1"/>
    <property type="molecule type" value="Genomic_DNA"/>
</dbReference>
<evidence type="ECO:0000313" key="3">
    <source>
        <dbReference type="Proteomes" id="UP000326570"/>
    </source>
</evidence>
<keyword evidence="3" id="KW-1185">Reference proteome</keyword>
<proteinExistence type="predicted"/>
<gene>
    <name evidence="2" type="ORF">F0P94_05315</name>
</gene>
<accession>A0A5N1J2N4</accession>
<dbReference type="InterPro" id="IPR025345">
    <property type="entry name" value="DUF4249"/>
</dbReference>
<dbReference type="Proteomes" id="UP000326570">
    <property type="component" value="Unassembled WGS sequence"/>
</dbReference>
<evidence type="ECO:0000313" key="2">
    <source>
        <dbReference type="EMBL" id="KAA9340849.1"/>
    </source>
</evidence>
<feature type="chain" id="PRO_5025003232" evidence="1">
    <location>
        <begin position="23"/>
        <end position="321"/>
    </location>
</feature>
<feature type="signal peptide" evidence="1">
    <location>
        <begin position="1"/>
        <end position="22"/>
    </location>
</feature>
<dbReference type="RefSeq" id="WP_150902776.1">
    <property type="nucleotide sequence ID" value="NZ_VTWT01000002.1"/>
</dbReference>
<comment type="caution">
    <text evidence="2">The sequence shown here is derived from an EMBL/GenBank/DDBJ whole genome shotgun (WGS) entry which is preliminary data.</text>
</comment>
<keyword evidence="1" id="KW-0732">Signal</keyword>
<organism evidence="2 3">
    <name type="scientific">Adhaeribacter soli</name>
    <dbReference type="NCBI Taxonomy" id="2607655"/>
    <lineage>
        <taxon>Bacteria</taxon>
        <taxon>Pseudomonadati</taxon>
        <taxon>Bacteroidota</taxon>
        <taxon>Cytophagia</taxon>
        <taxon>Cytophagales</taxon>
        <taxon>Hymenobacteraceae</taxon>
        <taxon>Adhaeribacter</taxon>
    </lineage>
</organism>
<evidence type="ECO:0000256" key="1">
    <source>
        <dbReference type="SAM" id="SignalP"/>
    </source>
</evidence>
<dbReference type="Gene3D" id="2.60.40.1120">
    <property type="entry name" value="Carboxypeptidase-like, regulatory domain"/>
    <property type="match status" value="1"/>
</dbReference>
<reference evidence="2 3" key="1">
    <citation type="submission" date="2019-09" db="EMBL/GenBank/DDBJ databases">
        <title>Genome sequence of Adhaeribacter sp. M2.</title>
        <authorList>
            <person name="Srinivasan S."/>
        </authorList>
    </citation>
    <scope>NUCLEOTIDE SEQUENCE [LARGE SCALE GENOMIC DNA]</scope>
    <source>
        <strain evidence="2 3">M2</strain>
    </source>
</reference>
<name>A0A5N1J2N4_9BACT</name>
<dbReference type="AlphaFoldDB" id="A0A5N1J2N4"/>
<protein>
    <submittedName>
        <fullName evidence="2">DUF4249 domain-containing protein</fullName>
    </submittedName>
</protein>
<dbReference type="Pfam" id="PF14054">
    <property type="entry name" value="DUF4249"/>
    <property type="match status" value="1"/>
</dbReference>